<name>A0A151P6B1_ALLMI</name>
<comment type="caution">
    <text evidence="2">The sequence shown here is derived from an EMBL/GenBank/DDBJ whole genome shotgun (WGS) entry which is preliminary data.</text>
</comment>
<keyword evidence="3" id="KW-1185">Reference proteome</keyword>
<organism evidence="2 3">
    <name type="scientific">Alligator mississippiensis</name>
    <name type="common">American alligator</name>
    <dbReference type="NCBI Taxonomy" id="8496"/>
    <lineage>
        <taxon>Eukaryota</taxon>
        <taxon>Metazoa</taxon>
        <taxon>Chordata</taxon>
        <taxon>Craniata</taxon>
        <taxon>Vertebrata</taxon>
        <taxon>Euteleostomi</taxon>
        <taxon>Archelosauria</taxon>
        <taxon>Archosauria</taxon>
        <taxon>Crocodylia</taxon>
        <taxon>Alligatoridae</taxon>
        <taxon>Alligatorinae</taxon>
        <taxon>Alligator</taxon>
    </lineage>
</organism>
<reference evidence="2 3" key="1">
    <citation type="journal article" date="2012" name="Genome Biol.">
        <title>Sequencing three crocodilian genomes to illuminate the evolution of archosaurs and amniotes.</title>
        <authorList>
            <person name="St John J.A."/>
            <person name="Braun E.L."/>
            <person name="Isberg S.R."/>
            <person name="Miles L.G."/>
            <person name="Chong A.Y."/>
            <person name="Gongora J."/>
            <person name="Dalzell P."/>
            <person name="Moran C."/>
            <person name="Bed'hom B."/>
            <person name="Abzhanov A."/>
            <person name="Burgess S.C."/>
            <person name="Cooksey A.M."/>
            <person name="Castoe T.A."/>
            <person name="Crawford N.G."/>
            <person name="Densmore L.D."/>
            <person name="Drew J.C."/>
            <person name="Edwards S.V."/>
            <person name="Faircloth B.C."/>
            <person name="Fujita M.K."/>
            <person name="Greenwold M.J."/>
            <person name="Hoffmann F.G."/>
            <person name="Howard J.M."/>
            <person name="Iguchi T."/>
            <person name="Janes D.E."/>
            <person name="Khan S.Y."/>
            <person name="Kohno S."/>
            <person name="de Koning A.J."/>
            <person name="Lance S.L."/>
            <person name="McCarthy F.M."/>
            <person name="McCormack J.E."/>
            <person name="Merchant M.E."/>
            <person name="Peterson D.G."/>
            <person name="Pollock D.D."/>
            <person name="Pourmand N."/>
            <person name="Raney B.J."/>
            <person name="Roessler K.A."/>
            <person name="Sanford J.R."/>
            <person name="Sawyer R.H."/>
            <person name="Schmidt C.J."/>
            <person name="Triplett E.W."/>
            <person name="Tuberville T.D."/>
            <person name="Venegas-Anaya M."/>
            <person name="Howard J.T."/>
            <person name="Jarvis E.D."/>
            <person name="Guillette L.J.Jr."/>
            <person name="Glenn T.C."/>
            <person name="Green R.E."/>
            <person name="Ray D.A."/>
        </authorList>
    </citation>
    <scope>NUCLEOTIDE SEQUENCE [LARGE SCALE GENOMIC DNA]</scope>
    <source>
        <strain evidence="2">KSC_2009_1</strain>
    </source>
</reference>
<dbReference type="Proteomes" id="UP000050525">
    <property type="component" value="Unassembled WGS sequence"/>
</dbReference>
<proteinExistence type="predicted"/>
<evidence type="ECO:0000256" key="1">
    <source>
        <dbReference type="SAM" id="MobiDB-lite"/>
    </source>
</evidence>
<evidence type="ECO:0008006" key="4">
    <source>
        <dbReference type="Google" id="ProtNLM"/>
    </source>
</evidence>
<protein>
    <recommendedName>
        <fullName evidence="4">SCAN box domain-containing protein</fullName>
    </recommendedName>
</protein>
<gene>
    <name evidence="2" type="ORF">Y1Q_0004685</name>
</gene>
<evidence type="ECO:0000313" key="2">
    <source>
        <dbReference type="EMBL" id="KYO44598.1"/>
    </source>
</evidence>
<sequence>MPKNKSSLQAMEQDPDTLINCGPNWTREELKDLINIWLEEKITEQLENRLNKPIYMAIAKEMKAWGDSLQELVDGDIQDQVILNMETVFPVLWPMNAEEEENVPDATVLSPHRDLCDTAEVPETQKSVSVPETPEDPRLGTCGKPSWTTPHHASLHASLRSGLGYAKGCPVKMANCFAPLLPSPWCLG</sequence>
<evidence type="ECO:0000313" key="3">
    <source>
        <dbReference type="Proteomes" id="UP000050525"/>
    </source>
</evidence>
<feature type="region of interest" description="Disordered" evidence="1">
    <location>
        <begin position="123"/>
        <end position="146"/>
    </location>
</feature>
<dbReference type="AlphaFoldDB" id="A0A151P6B1"/>
<dbReference type="EMBL" id="AKHW03000701">
    <property type="protein sequence ID" value="KYO44598.1"/>
    <property type="molecule type" value="Genomic_DNA"/>
</dbReference>
<accession>A0A151P6B1</accession>